<protein>
    <submittedName>
        <fullName evidence="6">Helix-turn-helix transcriptional regulator</fullName>
    </submittedName>
</protein>
<dbReference type="SUPFAM" id="SSF46785">
    <property type="entry name" value="Winged helix' DNA-binding domain"/>
    <property type="match status" value="1"/>
</dbReference>
<dbReference type="AlphaFoldDB" id="A0AAD3X1C6"/>
<dbReference type="PANTHER" id="PTHR33204">
    <property type="entry name" value="TRANSCRIPTIONAL REGULATOR, MARR FAMILY"/>
    <property type="match status" value="1"/>
</dbReference>
<evidence type="ECO:0000313" key="7">
    <source>
        <dbReference type="Proteomes" id="UP000436027"/>
    </source>
</evidence>
<feature type="region of interest" description="Disordered" evidence="4">
    <location>
        <begin position="128"/>
        <end position="147"/>
    </location>
</feature>
<keyword evidence="2" id="KW-0238">DNA-binding</keyword>
<dbReference type="InterPro" id="IPR036390">
    <property type="entry name" value="WH_DNA-bd_sf"/>
</dbReference>
<reference evidence="6 7" key="1">
    <citation type="submission" date="2019-09" db="EMBL/GenBank/DDBJ databases">
        <title>Whole genome sequencing of Microbacterium maritypicum.</title>
        <authorList>
            <person name="Lenchi N."/>
        </authorList>
    </citation>
    <scope>NUCLEOTIDE SEQUENCE [LARGE SCALE GENOMIC DNA]</scope>
    <source>
        <strain evidence="6 7">DSM 12512</strain>
    </source>
</reference>
<keyword evidence="3" id="KW-0804">Transcription</keyword>
<dbReference type="EMBL" id="WAAQ01000003">
    <property type="protein sequence ID" value="KAB1881499.1"/>
    <property type="molecule type" value="Genomic_DNA"/>
</dbReference>
<accession>A0AAD3X1C6</accession>
<dbReference type="GO" id="GO:0003677">
    <property type="term" value="F:DNA binding"/>
    <property type="evidence" value="ECO:0007669"/>
    <property type="project" value="UniProtKB-KW"/>
</dbReference>
<evidence type="ECO:0000313" key="6">
    <source>
        <dbReference type="EMBL" id="KAB1881499.1"/>
    </source>
</evidence>
<dbReference type="PANTHER" id="PTHR33204:SF18">
    <property type="entry name" value="TRANSCRIPTIONAL REGULATORY PROTEIN"/>
    <property type="match status" value="1"/>
</dbReference>
<dbReference type="Proteomes" id="UP000436027">
    <property type="component" value="Unassembled WGS sequence"/>
</dbReference>
<dbReference type="Pfam" id="PF01638">
    <property type="entry name" value="HxlR"/>
    <property type="match status" value="1"/>
</dbReference>
<dbReference type="RefSeq" id="WP_151487378.1">
    <property type="nucleotide sequence ID" value="NZ_BAAAIN010000005.1"/>
</dbReference>
<evidence type="ECO:0000256" key="1">
    <source>
        <dbReference type="ARBA" id="ARBA00023015"/>
    </source>
</evidence>
<organism evidence="6 7">
    <name type="scientific">Microbacterium maritypicum</name>
    <name type="common">Microbacterium liquefaciens</name>
    <dbReference type="NCBI Taxonomy" id="33918"/>
    <lineage>
        <taxon>Bacteria</taxon>
        <taxon>Bacillati</taxon>
        <taxon>Actinomycetota</taxon>
        <taxon>Actinomycetes</taxon>
        <taxon>Micrococcales</taxon>
        <taxon>Microbacteriaceae</taxon>
        <taxon>Microbacterium</taxon>
    </lineage>
</organism>
<keyword evidence="1" id="KW-0805">Transcription regulation</keyword>
<evidence type="ECO:0000256" key="2">
    <source>
        <dbReference type="ARBA" id="ARBA00023125"/>
    </source>
</evidence>
<evidence type="ECO:0000256" key="3">
    <source>
        <dbReference type="ARBA" id="ARBA00023163"/>
    </source>
</evidence>
<proteinExistence type="predicted"/>
<dbReference type="Gene3D" id="1.10.10.10">
    <property type="entry name" value="Winged helix-like DNA-binding domain superfamily/Winged helix DNA-binding domain"/>
    <property type="match status" value="1"/>
</dbReference>
<dbReference type="InterPro" id="IPR002577">
    <property type="entry name" value="HTH_HxlR"/>
</dbReference>
<evidence type="ECO:0000256" key="4">
    <source>
        <dbReference type="SAM" id="MobiDB-lite"/>
    </source>
</evidence>
<dbReference type="InterPro" id="IPR036388">
    <property type="entry name" value="WH-like_DNA-bd_sf"/>
</dbReference>
<dbReference type="PROSITE" id="PS51118">
    <property type="entry name" value="HTH_HXLR"/>
    <property type="match status" value="1"/>
</dbReference>
<gene>
    <name evidence="6" type="ORF">F6W70_16645</name>
</gene>
<feature type="compositionally biased region" description="Polar residues" evidence="4">
    <location>
        <begin position="136"/>
        <end position="147"/>
    </location>
</feature>
<feature type="domain" description="HTH hxlR-type" evidence="5">
    <location>
        <begin position="15"/>
        <end position="111"/>
    </location>
</feature>
<sequence>MGESTGIPQWTDSNCPVARATDLVGDRWSMLIIRDAMDGARTFTDFQQRTGIARNMLADRLRRLAGYGIMTRVEAPAGKRKHYELTAAGEELFPVILALRHWGEEHAFAEGEAHSVLVDAAGATVAATEPVGTDGNPLTSRNTRVVR</sequence>
<comment type="caution">
    <text evidence="6">The sequence shown here is derived from an EMBL/GenBank/DDBJ whole genome shotgun (WGS) entry which is preliminary data.</text>
</comment>
<name>A0AAD3X1C6_MICMQ</name>
<evidence type="ECO:0000259" key="5">
    <source>
        <dbReference type="PROSITE" id="PS51118"/>
    </source>
</evidence>